<dbReference type="EMBL" id="CM046394">
    <property type="protein sequence ID" value="KAI8545931.1"/>
    <property type="molecule type" value="Genomic_DNA"/>
</dbReference>
<gene>
    <name evidence="1" type="ORF">RHMOL_Rhmol07G0075800</name>
</gene>
<reference evidence="1" key="1">
    <citation type="submission" date="2022-02" db="EMBL/GenBank/DDBJ databases">
        <title>Plant Genome Project.</title>
        <authorList>
            <person name="Zhang R.-G."/>
        </authorList>
    </citation>
    <scope>NUCLEOTIDE SEQUENCE</scope>
    <source>
        <strain evidence="1">AT1</strain>
    </source>
</reference>
<evidence type="ECO:0000313" key="2">
    <source>
        <dbReference type="Proteomes" id="UP001062846"/>
    </source>
</evidence>
<comment type="caution">
    <text evidence="1">The sequence shown here is derived from an EMBL/GenBank/DDBJ whole genome shotgun (WGS) entry which is preliminary data.</text>
</comment>
<sequence length="465" mass="52714">MDYREAEAKKTLDDDGGGDDRISALPDGLLCHILSFLHTRQAVATAILSTRWKYLFTSLPDLDVDDSLLLRPGARINAQCFTNFVYRLLLLRKTPHINRFVLTCYTRWGNPHLNAWISSVVWRNAKELDIAVYVKEFGMVPSNDIFTCKTLVNLRLRGEYILLDPISVCLPNVKVLHLSRLEFKDDDTIRRVFSGCPLLEELVLSKCTLESVQTLDISSHSLKRLEFCGYGGDYQIVLNAPVLEYLEVSDCVAGGYLVKDLKSLDSLVAARLSVGLTKNQKGGDSLRYGSYVTNLVNVISGSIKFLRLSGQTLEAIDYSNCSLPAFCNLTLLELDVDFLHGWKLLPNLLQSAPNLEVLDFFQVSFDVMNILGKGFLNYTADEVELLYHLLERVPICLSQCLKEIVIREFHWEEGEIELLKYFLNCGKVLKITIVSDILVPTDIRKRFLTFPNNSKTCQIVVERLR</sequence>
<organism evidence="1 2">
    <name type="scientific">Rhododendron molle</name>
    <name type="common">Chinese azalea</name>
    <name type="synonym">Azalea mollis</name>
    <dbReference type="NCBI Taxonomy" id="49168"/>
    <lineage>
        <taxon>Eukaryota</taxon>
        <taxon>Viridiplantae</taxon>
        <taxon>Streptophyta</taxon>
        <taxon>Embryophyta</taxon>
        <taxon>Tracheophyta</taxon>
        <taxon>Spermatophyta</taxon>
        <taxon>Magnoliopsida</taxon>
        <taxon>eudicotyledons</taxon>
        <taxon>Gunneridae</taxon>
        <taxon>Pentapetalae</taxon>
        <taxon>asterids</taxon>
        <taxon>Ericales</taxon>
        <taxon>Ericaceae</taxon>
        <taxon>Ericoideae</taxon>
        <taxon>Rhodoreae</taxon>
        <taxon>Rhododendron</taxon>
    </lineage>
</organism>
<protein>
    <submittedName>
        <fullName evidence="1">Uncharacterized protein</fullName>
    </submittedName>
</protein>
<accession>A0ACC0MZB4</accession>
<keyword evidence="2" id="KW-1185">Reference proteome</keyword>
<evidence type="ECO:0000313" key="1">
    <source>
        <dbReference type="EMBL" id="KAI8545931.1"/>
    </source>
</evidence>
<name>A0ACC0MZB4_RHOML</name>
<dbReference type="Proteomes" id="UP001062846">
    <property type="component" value="Chromosome 7"/>
</dbReference>
<proteinExistence type="predicted"/>